<keyword evidence="3" id="KW-1185">Reference proteome</keyword>
<feature type="region of interest" description="Disordered" evidence="1">
    <location>
        <begin position="762"/>
        <end position="832"/>
    </location>
</feature>
<name>A0A8K0G4Y6_IGNLU</name>
<dbReference type="EMBL" id="VTPC01089548">
    <property type="protein sequence ID" value="KAF2885823.1"/>
    <property type="molecule type" value="Genomic_DNA"/>
</dbReference>
<feature type="compositionally biased region" description="Basic residues" evidence="1">
    <location>
        <begin position="118"/>
        <end position="139"/>
    </location>
</feature>
<feature type="compositionally biased region" description="Basic and acidic residues" evidence="1">
    <location>
        <begin position="900"/>
        <end position="917"/>
    </location>
</feature>
<dbReference type="AlphaFoldDB" id="A0A8K0G4Y6"/>
<feature type="compositionally biased region" description="Low complexity" evidence="1">
    <location>
        <begin position="805"/>
        <end position="828"/>
    </location>
</feature>
<accession>A0A8K0G4Y6</accession>
<feature type="region of interest" description="Disordered" evidence="1">
    <location>
        <begin position="25"/>
        <end position="71"/>
    </location>
</feature>
<feature type="compositionally biased region" description="Polar residues" evidence="1">
    <location>
        <begin position="43"/>
        <end position="71"/>
    </location>
</feature>
<evidence type="ECO:0000313" key="2">
    <source>
        <dbReference type="EMBL" id="KAF2885823.1"/>
    </source>
</evidence>
<reference evidence="2" key="1">
    <citation type="submission" date="2019-08" db="EMBL/GenBank/DDBJ databases">
        <title>The genome of the North American firefly Photinus pyralis.</title>
        <authorList>
            <consortium name="Photinus pyralis genome working group"/>
            <person name="Fallon T.R."/>
            <person name="Sander Lower S.E."/>
            <person name="Weng J.-K."/>
        </authorList>
    </citation>
    <scope>NUCLEOTIDE SEQUENCE</scope>
    <source>
        <strain evidence="2">TRF0915ILg1</strain>
        <tissue evidence="2">Whole body</tissue>
    </source>
</reference>
<evidence type="ECO:0000256" key="1">
    <source>
        <dbReference type="SAM" id="MobiDB-lite"/>
    </source>
</evidence>
<feature type="compositionally biased region" description="Low complexity" evidence="1">
    <location>
        <begin position="923"/>
        <end position="936"/>
    </location>
</feature>
<organism evidence="2 3">
    <name type="scientific">Ignelater luminosus</name>
    <name type="common">Cucubano</name>
    <name type="synonym">Pyrophorus luminosus</name>
    <dbReference type="NCBI Taxonomy" id="2038154"/>
    <lineage>
        <taxon>Eukaryota</taxon>
        <taxon>Metazoa</taxon>
        <taxon>Ecdysozoa</taxon>
        <taxon>Arthropoda</taxon>
        <taxon>Hexapoda</taxon>
        <taxon>Insecta</taxon>
        <taxon>Pterygota</taxon>
        <taxon>Neoptera</taxon>
        <taxon>Endopterygota</taxon>
        <taxon>Coleoptera</taxon>
        <taxon>Polyphaga</taxon>
        <taxon>Elateriformia</taxon>
        <taxon>Elateroidea</taxon>
        <taxon>Elateridae</taxon>
        <taxon>Agrypninae</taxon>
        <taxon>Pyrophorini</taxon>
        <taxon>Ignelater</taxon>
    </lineage>
</organism>
<feature type="compositionally biased region" description="Low complexity" evidence="1">
    <location>
        <begin position="783"/>
        <end position="793"/>
    </location>
</feature>
<proteinExistence type="predicted"/>
<feature type="compositionally biased region" description="Low complexity" evidence="1">
    <location>
        <begin position="869"/>
        <end position="892"/>
    </location>
</feature>
<feature type="compositionally biased region" description="Basic and acidic residues" evidence="1">
    <location>
        <begin position="958"/>
        <end position="982"/>
    </location>
</feature>
<feature type="region of interest" description="Disordered" evidence="1">
    <location>
        <begin position="102"/>
        <end position="144"/>
    </location>
</feature>
<feature type="region of interest" description="Disordered" evidence="1">
    <location>
        <begin position="1"/>
        <end position="20"/>
    </location>
</feature>
<feature type="compositionally biased region" description="Basic residues" evidence="1">
    <location>
        <begin position="588"/>
        <end position="599"/>
    </location>
</feature>
<gene>
    <name evidence="2" type="ORF">ILUMI_20351</name>
</gene>
<evidence type="ECO:0000313" key="3">
    <source>
        <dbReference type="Proteomes" id="UP000801492"/>
    </source>
</evidence>
<sequence>MTSDGWKPILGTSQREVPDEITLYRNPTLTDGDSRPIKAQPVPVQTPSPTSATRPYQTISTNTANASPPSVNINNFGAGSVPKVKIAPHAKAHPSMLMLPNHPNYGHGPHIPLTSPGHKNKSRRRPVKSKPSGKRRVKPIRGPVGAHSMKNEVYVPAPSAAIGSFAFYNQGLGNVKSQGNKHFQPQFTSPFGLSAIQGLPGSNDVIIQQVPVHTFLIQNRNPIQNVQSDNLFVNQNDEYTRNLVPPPFKFYQQEKDKQKNFKQKEQPIAAENTVNIHNPQLIIGKPKDTTRHRTVLPEGIIVQLPPPFEQQSQFGLNFNQQQKINNPQPDVQVTKEKLKVFHNSVPPNYSPGQDSFEQQYHFQTINKPIEEQKIYTFESFPAINNQKQTFRKPSTENYPTFEQPKQDIFKKQISEAPKFPTYEVTEGKQWQQGFQPFLSTRPSVPPQEPLPPQPPPRIPSPQMEFVFLPTPYTPEGSVPTSPTQSDVSSIYAELNQRNRPSPNEYSTLDPNYFSIKEVSTHYPIVGRPESSAVYSIPAGPQNAEFSNEITTMKEEKREPIQIYQIEEPEPTIPPTKPPPPREWQGQRQRPHQRRRRPTQRTRTTTTTEEPSPATESYEVHKVQSSEENYSGETQRPHRRRRPTRVRTTEATPETTKAEEITRPTIRQRYRTRYDLSRVRPTASAESIEEMPSNHKMTEAITAPGAIAASDTVNRFRQHYTTEELPVSNENEVTKSETVLEVTESDSSTDNYPKILTFGKHYRPIGSEEETSSATVRTTEKQTETPTSESSSEEQPTHSRRRLRYPSSTIPTTTTTTTAATTEQQSISSILTPENEIDYDYSTQTNHFEPSKETITIQEIYSKIPEASRTEATLATTTPPSTTTTTEASTTRSNRVRGRPVKYDNKNRPRFSVKEYRQRLSQYSSTSTETPRTTTESSRVRFPNRSRRPITLPQEEEPTTERTKFTPKEPRHGAASESTTERRTRVRNYSRFRSTTEASTTTQKVSIKPNIFSNLRRPPMVTLRQRIMNKYNRTTQEKTTEKPINEIESGSEITEHVETTLNYNVPLDSSTESDVKKIVEDETTSDETNDETENEEMANAEIMKNDSYLQSQRVADLTLAAQKEYDTPGLFKSVSPNTSRIVPNYFTISTDDPILPIEAFFPNLNKNPKSDS</sequence>
<feature type="compositionally biased region" description="Pro residues" evidence="1">
    <location>
        <begin position="570"/>
        <end position="581"/>
    </location>
</feature>
<protein>
    <submittedName>
        <fullName evidence="2">Uncharacterized protein</fullName>
    </submittedName>
</protein>
<comment type="caution">
    <text evidence="2">The sequence shown here is derived from an EMBL/GenBank/DDBJ whole genome shotgun (WGS) entry which is preliminary data.</text>
</comment>
<feature type="region of interest" description="Disordered" evidence="1">
    <location>
        <begin position="546"/>
        <end position="665"/>
    </location>
</feature>
<feature type="region of interest" description="Disordered" evidence="1">
    <location>
        <begin position="866"/>
        <end position="984"/>
    </location>
</feature>
<dbReference type="OrthoDB" id="8193595at2759"/>
<dbReference type="Proteomes" id="UP000801492">
    <property type="component" value="Unassembled WGS sequence"/>
</dbReference>